<gene>
    <name evidence="8" type="ORF">FAJ39_00090</name>
    <name evidence="7" type="ORF">FAJ39_04500</name>
</gene>
<proteinExistence type="inferred from homology"/>
<keyword evidence="2 8" id="KW-0808">Transferase</keyword>
<dbReference type="EMBL" id="SSXO01000001">
    <property type="protein sequence ID" value="TII00774.1"/>
    <property type="molecule type" value="Genomic_DNA"/>
</dbReference>
<reference evidence="8 9" key="1">
    <citation type="submission" date="2019-04" db="EMBL/GenBank/DDBJ databases">
        <title>Genome analysis of Streptococcus suis strain WUSS424.</title>
        <authorList>
            <person name="Chen H."/>
            <person name="Gao X."/>
            <person name="Wu Z."/>
        </authorList>
    </citation>
    <scope>NUCLEOTIDE SEQUENCE [LARGE SCALE GENOMIC DNA]</scope>
    <source>
        <strain evidence="8 9">WUSS424</strain>
    </source>
</reference>
<evidence type="ECO:0000256" key="2">
    <source>
        <dbReference type="ARBA" id="ARBA00022679"/>
    </source>
</evidence>
<name>A0A4T2GQB4_STRSU</name>
<dbReference type="PANTHER" id="PTHR36174:SF1">
    <property type="entry name" value="LIPID II:GLYCINE GLYCYLTRANSFERASE"/>
    <property type="match status" value="1"/>
</dbReference>
<evidence type="ECO:0000256" key="3">
    <source>
        <dbReference type="ARBA" id="ARBA00022960"/>
    </source>
</evidence>
<sequence>MYTYKIGISAQEHDEFAKQSPQVNLLQSSNWAAIKDSWGNERLGFYQEGSLVAAASVLIRPLPAGFSMLYIPRGPIMDYSNQDLVQFVLASLKKFGKTKRALFIKFDPALLLKQYKIGQEVEENPTTLAQLAILQKAGAEWTGRTQDMAENIQPRFQANIHREYFSDETLSKSTRQTIRTSLNKGLIVQVGSFEWLDEFASLMKKTEKRKSISLRDKAYYEKILTTYPEHSYITITQLDLDKRHNTLLAQKEKLAQEALKFTEKTKPGKRAQHREDTEKTLEELAFLEKKLAEGHHIVSLAATLSVDFGPTSDNLYAGMDEEFRRYQPAILTWYETARQAFNRGASWQNMGGIENQLDGGLFSYKSKFNPLIEEYLGEFTVPVNRFLYKLTTTAYTIRKKLRSKH</sequence>
<evidence type="ECO:0000256" key="5">
    <source>
        <dbReference type="ARBA" id="ARBA00023315"/>
    </source>
</evidence>
<evidence type="ECO:0000256" key="6">
    <source>
        <dbReference type="ARBA" id="ARBA00023316"/>
    </source>
</evidence>
<dbReference type="EMBL" id="SSXO01000002">
    <property type="protein sequence ID" value="TII00330.1"/>
    <property type="molecule type" value="Genomic_DNA"/>
</dbReference>
<comment type="caution">
    <text evidence="8">The sequence shown here is derived from an EMBL/GenBank/DDBJ whole genome shotgun (WGS) entry which is preliminary data.</text>
</comment>
<dbReference type="Proteomes" id="UP000305165">
    <property type="component" value="Unassembled WGS sequence"/>
</dbReference>
<evidence type="ECO:0000313" key="7">
    <source>
        <dbReference type="EMBL" id="TII00330.1"/>
    </source>
</evidence>
<dbReference type="InterPro" id="IPR016181">
    <property type="entry name" value="Acyl_CoA_acyltransferase"/>
</dbReference>
<keyword evidence="4" id="KW-0573">Peptidoglycan synthesis</keyword>
<comment type="similarity">
    <text evidence="1">Belongs to the FemABX family.</text>
</comment>
<dbReference type="GO" id="GO:0009252">
    <property type="term" value="P:peptidoglycan biosynthetic process"/>
    <property type="evidence" value="ECO:0007669"/>
    <property type="project" value="UniProtKB-KW"/>
</dbReference>
<organism evidence="8 9">
    <name type="scientific">Streptococcus suis</name>
    <dbReference type="NCBI Taxonomy" id="1307"/>
    <lineage>
        <taxon>Bacteria</taxon>
        <taxon>Bacillati</taxon>
        <taxon>Bacillota</taxon>
        <taxon>Bacilli</taxon>
        <taxon>Lactobacillales</taxon>
        <taxon>Streptococcaceae</taxon>
        <taxon>Streptococcus</taxon>
    </lineage>
</organism>
<dbReference type="Gene3D" id="3.40.630.30">
    <property type="match status" value="2"/>
</dbReference>
<dbReference type="Pfam" id="PF02388">
    <property type="entry name" value="FemAB"/>
    <property type="match status" value="1"/>
</dbReference>
<dbReference type="Gene3D" id="1.20.58.90">
    <property type="match status" value="1"/>
</dbReference>
<dbReference type="PANTHER" id="PTHR36174">
    <property type="entry name" value="LIPID II:GLYCINE GLYCYLTRANSFERASE"/>
    <property type="match status" value="1"/>
</dbReference>
<accession>A0A4T2GQB4</accession>
<evidence type="ECO:0000256" key="1">
    <source>
        <dbReference type="ARBA" id="ARBA00009943"/>
    </source>
</evidence>
<dbReference type="SUPFAM" id="SSF55729">
    <property type="entry name" value="Acyl-CoA N-acyltransferases (Nat)"/>
    <property type="match status" value="2"/>
</dbReference>
<dbReference type="InterPro" id="IPR050644">
    <property type="entry name" value="PG_Glycine_Bridge_Synth"/>
</dbReference>
<dbReference type="AlphaFoldDB" id="A0A4T2GQB4"/>
<keyword evidence="3" id="KW-0133">Cell shape</keyword>
<dbReference type="GO" id="GO:0016755">
    <property type="term" value="F:aminoacyltransferase activity"/>
    <property type="evidence" value="ECO:0007669"/>
    <property type="project" value="InterPro"/>
</dbReference>
<evidence type="ECO:0000313" key="9">
    <source>
        <dbReference type="Proteomes" id="UP000305165"/>
    </source>
</evidence>
<evidence type="ECO:0000313" key="8">
    <source>
        <dbReference type="EMBL" id="TII00774.1"/>
    </source>
</evidence>
<protein>
    <submittedName>
        <fullName evidence="8">Aminoacyltransferase</fullName>
    </submittedName>
</protein>
<keyword evidence="5 8" id="KW-0012">Acyltransferase</keyword>
<dbReference type="PROSITE" id="PS51191">
    <property type="entry name" value="FEMABX"/>
    <property type="match status" value="1"/>
</dbReference>
<keyword evidence="6" id="KW-0961">Cell wall biogenesis/degradation</keyword>
<dbReference type="InterPro" id="IPR003447">
    <property type="entry name" value="FEMABX"/>
</dbReference>
<evidence type="ECO:0000256" key="4">
    <source>
        <dbReference type="ARBA" id="ARBA00022984"/>
    </source>
</evidence>
<dbReference type="GO" id="GO:0071555">
    <property type="term" value="P:cell wall organization"/>
    <property type="evidence" value="ECO:0007669"/>
    <property type="project" value="UniProtKB-KW"/>
</dbReference>
<dbReference type="OrthoDB" id="2173585at2"/>
<dbReference type="GO" id="GO:0008360">
    <property type="term" value="P:regulation of cell shape"/>
    <property type="evidence" value="ECO:0007669"/>
    <property type="project" value="UniProtKB-KW"/>
</dbReference>